<protein>
    <submittedName>
        <fullName evidence="2">Pro-sigmaK processing inhibitor BofA family protein</fullName>
    </submittedName>
</protein>
<reference evidence="2 3" key="1">
    <citation type="submission" date="2024-04" db="EMBL/GenBank/DDBJ databases">
        <title>draft genome sequnece of Paenibacillus filicis.</title>
        <authorList>
            <person name="Kim D.-U."/>
        </authorList>
    </citation>
    <scope>NUCLEOTIDE SEQUENCE [LARGE SCALE GENOMIC DNA]</scope>
    <source>
        <strain evidence="2 3">KACC14197</strain>
    </source>
</reference>
<evidence type="ECO:0000313" key="2">
    <source>
        <dbReference type="EMBL" id="MEK8130814.1"/>
    </source>
</evidence>
<keyword evidence="3" id="KW-1185">Reference proteome</keyword>
<dbReference type="Pfam" id="PF07441">
    <property type="entry name" value="BofA"/>
    <property type="match status" value="1"/>
</dbReference>
<dbReference type="Proteomes" id="UP001469365">
    <property type="component" value="Unassembled WGS sequence"/>
</dbReference>
<name>A0ABU9DQ10_9BACL</name>
<keyword evidence="1" id="KW-1133">Transmembrane helix</keyword>
<comment type="caution">
    <text evidence="2">The sequence shown here is derived from an EMBL/GenBank/DDBJ whole genome shotgun (WGS) entry which is preliminary data.</text>
</comment>
<keyword evidence="1" id="KW-0812">Transmembrane</keyword>
<evidence type="ECO:0000313" key="3">
    <source>
        <dbReference type="Proteomes" id="UP001469365"/>
    </source>
</evidence>
<dbReference type="RefSeq" id="WP_341417947.1">
    <property type="nucleotide sequence ID" value="NZ_JBBPCC010000016.1"/>
</dbReference>
<feature type="transmembrane region" description="Helical" evidence="1">
    <location>
        <begin position="6"/>
        <end position="23"/>
    </location>
</feature>
<feature type="transmembrane region" description="Helical" evidence="1">
    <location>
        <begin position="63"/>
        <end position="87"/>
    </location>
</feature>
<accession>A0ABU9DQ10</accession>
<keyword evidence="1" id="KW-0472">Membrane</keyword>
<gene>
    <name evidence="2" type="ORF">WMW72_23180</name>
</gene>
<organism evidence="2 3">
    <name type="scientific">Paenibacillus filicis</name>
    <dbReference type="NCBI Taxonomy" id="669464"/>
    <lineage>
        <taxon>Bacteria</taxon>
        <taxon>Bacillati</taxon>
        <taxon>Bacillota</taxon>
        <taxon>Bacilli</taxon>
        <taxon>Bacillales</taxon>
        <taxon>Paenibacillaceae</taxon>
        <taxon>Paenibacillus</taxon>
    </lineage>
</organism>
<feature type="transmembrane region" description="Helical" evidence="1">
    <location>
        <begin position="30"/>
        <end position="51"/>
    </location>
</feature>
<dbReference type="EMBL" id="JBBPCC010000016">
    <property type="protein sequence ID" value="MEK8130814.1"/>
    <property type="molecule type" value="Genomic_DNA"/>
</dbReference>
<dbReference type="InterPro" id="IPR010001">
    <property type="entry name" value="BofA"/>
</dbReference>
<evidence type="ECO:0000256" key="1">
    <source>
        <dbReference type="SAM" id="Phobius"/>
    </source>
</evidence>
<sequence length="89" mass="9574">MKSYLLWGVLIASGGLLGILVLRSRAAFQWIGMLMLQVVFSSILLYVINLFSPYTHLELPLNAATIGTVSVLGMPGLAAITALKLWVVG</sequence>
<proteinExistence type="predicted"/>